<accession>A0A899G5G6</accession>
<organism evidence="1 2">
    <name type="scientific">Pneumocystis wakefieldiae</name>
    <dbReference type="NCBI Taxonomy" id="38082"/>
    <lineage>
        <taxon>Eukaryota</taxon>
        <taxon>Fungi</taxon>
        <taxon>Dikarya</taxon>
        <taxon>Ascomycota</taxon>
        <taxon>Taphrinomycotina</taxon>
        <taxon>Pneumocystomycetes</taxon>
        <taxon>Pneumocystaceae</taxon>
        <taxon>Pneumocystis</taxon>
    </lineage>
</organism>
<dbReference type="EMBL" id="CP054543">
    <property type="protein sequence ID" value="QSL66548.1"/>
    <property type="molecule type" value="Genomic_DNA"/>
</dbReference>
<protein>
    <submittedName>
        <fullName evidence="1">Uncharacterized protein</fullName>
    </submittedName>
</protein>
<gene>
    <name evidence="1" type="ORF">MERGE_000928</name>
</gene>
<keyword evidence="2" id="KW-1185">Reference proteome</keyword>
<dbReference type="AlphaFoldDB" id="A0A899G5G6"/>
<name>A0A899G5G6_9ASCO</name>
<proteinExistence type="predicted"/>
<dbReference type="Proteomes" id="UP000663699">
    <property type="component" value="Chromosome 12"/>
</dbReference>
<sequence length="173" mass="20476">MISNYPHKNGSFYLDNDSIKRIENIMMLVHEFRSMISNVGRLSYEHEGVIEINNRNKIFKEDVIKFKNIIQNMIGMKSLSLNDLNNGSLNVHSKFVNSELVLHLRLEKSYLDSFKQMSRIKWLEKQQDIISKRLKSEKYLQNASNCVQKKDIERLRDIQNELKLVRSFQKNAI</sequence>
<evidence type="ECO:0000313" key="1">
    <source>
        <dbReference type="EMBL" id="QSL66548.1"/>
    </source>
</evidence>
<evidence type="ECO:0000313" key="2">
    <source>
        <dbReference type="Proteomes" id="UP000663699"/>
    </source>
</evidence>
<reference evidence="1" key="1">
    <citation type="submission" date="2020-06" db="EMBL/GenBank/DDBJ databases">
        <title>Genomes of multiple members of Pneumocystis genus reveal paths to human pathogen Pneumocystis jirovecii.</title>
        <authorList>
            <person name="Cisse O.H."/>
            <person name="Ma L."/>
            <person name="Dekker J."/>
            <person name="Khil P."/>
            <person name="Jo J."/>
            <person name="Brenchley J."/>
            <person name="Blair R."/>
            <person name="Pahar B."/>
            <person name="Chabe M."/>
            <person name="Van Rompay K.A."/>
            <person name="Keesler R."/>
            <person name="Sukura A."/>
            <person name="Hirsch V."/>
            <person name="Kutty G."/>
            <person name="Liu Y."/>
            <person name="Peng L."/>
            <person name="Chen J."/>
            <person name="Song J."/>
            <person name="Weissenbacher-Lang C."/>
            <person name="Xu J."/>
            <person name="Upham N.S."/>
            <person name="Stajich J.E."/>
            <person name="Cuomo C.A."/>
            <person name="Cushion M.T."/>
            <person name="Kovacs J.A."/>
        </authorList>
    </citation>
    <scope>NUCLEOTIDE SEQUENCE</scope>
    <source>
        <strain evidence="1">2A</strain>
    </source>
</reference>